<gene>
    <name evidence="2" type="ORF">VNI00_017365</name>
</gene>
<evidence type="ECO:0000313" key="2">
    <source>
        <dbReference type="EMBL" id="KAK7021377.1"/>
    </source>
</evidence>
<dbReference type="AlphaFoldDB" id="A0AAW0B6L4"/>
<proteinExistence type="predicted"/>
<organism evidence="2 3">
    <name type="scientific">Paramarasmius palmivorus</name>
    <dbReference type="NCBI Taxonomy" id="297713"/>
    <lineage>
        <taxon>Eukaryota</taxon>
        <taxon>Fungi</taxon>
        <taxon>Dikarya</taxon>
        <taxon>Basidiomycota</taxon>
        <taxon>Agaricomycotina</taxon>
        <taxon>Agaricomycetes</taxon>
        <taxon>Agaricomycetidae</taxon>
        <taxon>Agaricales</taxon>
        <taxon>Marasmiineae</taxon>
        <taxon>Marasmiaceae</taxon>
        <taxon>Paramarasmius</taxon>
    </lineage>
</organism>
<dbReference type="EMBL" id="JAYKXP010000170">
    <property type="protein sequence ID" value="KAK7021377.1"/>
    <property type="molecule type" value="Genomic_DNA"/>
</dbReference>
<feature type="region of interest" description="Disordered" evidence="1">
    <location>
        <begin position="75"/>
        <end position="106"/>
    </location>
</feature>
<feature type="compositionally biased region" description="Basic and acidic residues" evidence="1">
    <location>
        <begin position="75"/>
        <end position="91"/>
    </location>
</feature>
<name>A0AAW0B6L4_9AGAR</name>
<accession>A0AAW0B6L4</accession>
<protein>
    <submittedName>
        <fullName evidence="2">Uncharacterized protein</fullName>
    </submittedName>
</protein>
<dbReference type="Proteomes" id="UP001383192">
    <property type="component" value="Unassembled WGS sequence"/>
</dbReference>
<evidence type="ECO:0000256" key="1">
    <source>
        <dbReference type="SAM" id="MobiDB-lite"/>
    </source>
</evidence>
<reference evidence="2 3" key="1">
    <citation type="submission" date="2024-01" db="EMBL/GenBank/DDBJ databases">
        <title>A draft genome for a cacao thread blight-causing isolate of Paramarasmius palmivorus.</title>
        <authorList>
            <person name="Baruah I.K."/>
            <person name="Bukari Y."/>
            <person name="Amoako-Attah I."/>
            <person name="Meinhardt L.W."/>
            <person name="Bailey B.A."/>
            <person name="Cohen S.P."/>
        </authorList>
    </citation>
    <scope>NUCLEOTIDE SEQUENCE [LARGE SCALE GENOMIC DNA]</scope>
    <source>
        <strain evidence="2 3">GH-12</strain>
    </source>
</reference>
<sequence length="106" mass="11850">MYAPPTLRFIVICTALSVRLPFRLPPSFTLATHLFGQTTGVDPPPNQYIIHGLPFYDVKGISVPSPDTMTEARLRLGKEKGNEDTLPRDRGSTQSRLYMGLGHRRP</sequence>
<evidence type="ECO:0000313" key="3">
    <source>
        <dbReference type="Proteomes" id="UP001383192"/>
    </source>
</evidence>
<comment type="caution">
    <text evidence="2">The sequence shown here is derived from an EMBL/GenBank/DDBJ whole genome shotgun (WGS) entry which is preliminary data.</text>
</comment>
<keyword evidence="3" id="KW-1185">Reference proteome</keyword>